<dbReference type="RefSeq" id="WP_097113881.1">
    <property type="nucleotide sequence ID" value="NZ_CP083931.1"/>
</dbReference>
<dbReference type="InterPro" id="IPR036249">
    <property type="entry name" value="Thioredoxin-like_sf"/>
</dbReference>
<dbReference type="EMBL" id="OCNF01000005">
    <property type="protein sequence ID" value="SOD67120.1"/>
    <property type="molecule type" value="Genomic_DNA"/>
</dbReference>
<dbReference type="InterPro" id="IPR050553">
    <property type="entry name" value="Thioredoxin_ResA/DsbE_sf"/>
</dbReference>
<reference evidence="7 8" key="1">
    <citation type="submission" date="2017-09" db="EMBL/GenBank/DDBJ databases">
        <authorList>
            <person name="Ehlers B."/>
            <person name="Leendertz F.H."/>
        </authorList>
    </citation>
    <scope>NUCLEOTIDE SEQUENCE [LARGE SCALE GENOMIC DNA]</scope>
    <source>
        <strain evidence="7 8">DSM 16848</strain>
    </source>
</reference>
<evidence type="ECO:0000313" key="8">
    <source>
        <dbReference type="Proteomes" id="UP000219669"/>
    </source>
</evidence>
<keyword evidence="2" id="KW-0201">Cytochrome c-type biogenesis</keyword>
<keyword evidence="8" id="KW-1185">Reference proteome</keyword>
<dbReference type="GO" id="GO:0030313">
    <property type="term" value="C:cell envelope"/>
    <property type="evidence" value="ECO:0007669"/>
    <property type="project" value="UniProtKB-SubCell"/>
</dbReference>
<keyword evidence="3" id="KW-1015">Disulfide bond</keyword>
<dbReference type="Gene3D" id="3.40.30.10">
    <property type="entry name" value="Glutaredoxin"/>
    <property type="match status" value="1"/>
</dbReference>
<evidence type="ECO:0000256" key="5">
    <source>
        <dbReference type="SAM" id="SignalP"/>
    </source>
</evidence>
<gene>
    <name evidence="7" type="ORF">SAMN02746062_00806</name>
</gene>
<dbReference type="Proteomes" id="UP000219669">
    <property type="component" value="Unassembled WGS sequence"/>
</dbReference>
<feature type="signal peptide" evidence="5">
    <location>
        <begin position="1"/>
        <end position="19"/>
    </location>
</feature>
<evidence type="ECO:0000256" key="3">
    <source>
        <dbReference type="ARBA" id="ARBA00023157"/>
    </source>
</evidence>
<evidence type="ECO:0000313" key="7">
    <source>
        <dbReference type="EMBL" id="SOD67120.1"/>
    </source>
</evidence>
<name>A0A286E8A6_9NEIS</name>
<feature type="domain" description="Thioredoxin" evidence="6">
    <location>
        <begin position="13"/>
        <end position="155"/>
    </location>
</feature>
<dbReference type="GO" id="GO:0016209">
    <property type="term" value="F:antioxidant activity"/>
    <property type="evidence" value="ECO:0007669"/>
    <property type="project" value="InterPro"/>
</dbReference>
<evidence type="ECO:0000256" key="1">
    <source>
        <dbReference type="ARBA" id="ARBA00004196"/>
    </source>
</evidence>
<dbReference type="AlphaFoldDB" id="A0A286E8A6"/>
<evidence type="ECO:0000256" key="4">
    <source>
        <dbReference type="ARBA" id="ARBA00023284"/>
    </source>
</evidence>
<dbReference type="InterPro" id="IPR017937">
    <property type="entry name" value="Thioredoxin_CS"/>
</dbReference>
<dbReference type="InterPro" id="IPR000866">
    <property type="entry name" value="AhpC/TSA"/>
</dbReference>
<sequence>MKKLLLSSLLLGMMSLANAGDFVNHANNKPIDIPTKGKQIQVLNFWASWCGPCRKEMPAMSEWYKQKGKKEKIAMIGIAIDQPQNITQFLKTTPVSYPIWRYTGNDSRQLMQSHGNKLGAYPFTVVRMPNCSTTWTTVGELSIERLEKSIQGVKNACLKA</sequence>
<dbReference type="GO" id="GO:0016853">
    <property type="term" value="F:isomerase activity"/>
    <property type="evidence" value="ECO:0007669"/>
    <property type="project" value="UniProtKB-KW"/>
</dbReference>
<keyword evidence="5" id="KW-0732">Signal</keyword>
<keyword evidence="4" id="KW-0676">Redox-active center</keyword>
<dbReference type="PROSITE" id="PS00194">
    <property type="entry name" value="THIOREDOXIN_1"/>
    <property type="match status" value="1"/>
</dbReference>
<evidence type="ECO:0000259" key="6">
    <source>
        <dbReference type="PROSITE" id="PS51352"/>
    </source>
</evidence>
<dbReference type="InterPro" id="IPR013766">
    <property type="entry name" value="Thioredoxin_domain"/>
</dbReference>
<feature type="chain" id="PRO_5013058192" evidence="5">
    <location>
        <begin position="20"/>
        <end position="160"/>
    </location>
</feature>
<dbReference type="CDD" id="cd02966">
    <property type="entry name" value="TlpA_like_family"/>
    <property type="match status" value="1"/>
</dbReference>
<proteinExistence type="predicted"/>
<accession>A0A286E8A6</accession>
<dbReference type="PROSITE" id="PS51352">
    <property type="entry name" value="THIOREDOXIN_2"/>
    <property type="match status" value="1"/>
</dbReference>
<comment type="subcellular location">
    <subcellularLocation>
        <location evidence="1">Cell envelope</location>
    </subcellularLocation>
</comment>
<organism evidence="7 8">
    <name type="scientific">Alysiella filiformis DSM 16848</name>
    <dbReference type="NCBI Taxonomy" id="1120981"/>
    <lineage>
        <taxon>Bacteria</taxon>
        <taxon>Pseudomonadati</taxon>
        <taxon>Pseudomonadota</taxon>
        <taxon>Betaproteobacteria</taxon>
        <taxon>Neisseriales</taxon>
        <taxon>Neisseriaceae</taxon>
        <taxon>Alysiella</taxon>
    </lineage>
</organism>
<dbReference type="PANTHER" id="PTHR42852">
    <property type="entry name" value="THIOL:DISULFIDE INTERCHANGE PROTEIN DSBE"/>
    <property type="match status" value="1"/>
</dbReference>
<keyword evidence="7" id="KW-0413">Isomerase</keyword>
<evidence type="ECO:0000256" key="2">
    <source>
        <dbReference type="ARBA" id="ARBA00022748"/>
    </source>
</evidence>
<dbReference type="PANTHER" id="PTHR42852:SF6">
    <property type="entry name" value="THIOL:DISULFIDE INTERCHANGE PROTEIN DSBE"/>
    <property type="match status" value="1"/>
</dbReference>
<dbReference type="GO" id="GO:0017004">
    <property type="term" value="P:cytochrome complex assembly"/>
    <property type="evidence" value="ECO:0007669"/>
    <property type="project" value="UniProtKB-KW"/>
</dbReference>
<dbReference type="OrthoDB" id="9811352at2"/>
<dbReference type="Pfam" id="PF00578">
    <property type="entry name" value="AhpC-TSA"/>
    <property type="match status" value="1"/>
</dbReference>
<dbReference type="SUPFAM" id="SSF52833">
    <property type="entry name" value="Thioredoxin-like"/>
    <property type="match status" value="1"/>
</dbReference>
<dbReference type="GO" id="GO:0015036">
    <property type="term" value="F:disulfide oxidoreductase activity"/>
    <property type="evidence" value="ECO:0007669"/>
    <property type="project" value="UniProtKB-ARBA"/>
</dbReference>
<protein>
    <submittedName>
        <fullName evidence="7">Thiol-disulfide isomerase or thioredoxin</fullName>
    </submittedName>
</protein>